<keyword evidence="1" id="KW-0813">Transport</keyword>
<sequence length="300" mass="33594">MKTIICGAGEVGYSIADKLTNENFEVTVIDESQERLSKILENLDAKVIKGVPSLPSVLIKAGAKDCEIIIAVTKSDEMNMITCQIGYSLFNIPKKIARIRQQDYLKGEWQSLYTKNNLPIDAIISPEEEVAKALHRRLISPGTIDMVELSEKRLKLIGFKCEKNFNHLGLSLRELSEKFPNYLANILFIFRKDKKFVVNSSTIIEPNDLIYMVVETDNLSDVLKEFGHEELQAKKIVIIGGGNIGFSLAQFIENSNSNMSTELIEANKSRAEFLASNLNRVTITHGDGLDNQILEEVNIS</sequence>
<evidence type="ECO:0000256" key="5">
    <source>
        <dbReference type="ARBA" id="ARBA00023065"/>
    </source>
</evidence>
<dbReference type="GO" id="GO:0015079">
    <property type="term" value="F:potassium ion transmembrane transporter activity"/>
    <property type="evidence" value="ECO:0007669"/>
    <property type="project" value="InterPro"/>
</dbReference>
<dbReference type="Pfam" id="PF02254">
    <property type="entry name" value="TrkA_N"/>
    <property type="match status" value="2"/>
</dbReference>
<evidence type="ECO:0000256" key="3">
    <source>
        <dbReference type="ARBA" id="ARBA00022958"/>
    </source>
</evidence>
<evidence type="ECO:0000256" key="1">
    <source>
        <dbReference type="ARBA" id="ARBA00022448"/>
    </source>
</evidence>
<dbReference type="InterPro" id="IPR006036">
    <property type="entry name" value="K_uptake_TrkA"/>
</dbReference>
<evidence type="ECO:0000256" key="2">
    <source>
        <dbReference type="ARBA" id="ARBA00022538"/>
    </source>
</evidence>
<keyword evidence="3" id="KW-0630">Potassium</keyword>
<dbReference type="PANTHER" id="PTHR43833:SF5">
    <property type="entry name" value="TRK SYSTEM POTASSIUM UPTAKE PROTEIN TRKA"/>
    <property type="match status" value="1"/>
</dbReference>
<dbReference type="PRINTS" id="PR00335">
    <property type="entry name" value="KUPTAKETRKA"/>
</dbReference>
<dbReference type="InterPro" id="IPR036721">
    <property type="entry name" value="RCK_C_sf"/>
</dbReference>
<dbReference type="Gene3D" id="3.40.50.720">
    <property type="entry name" value="NAD(P)-binding Rossmann-like Domain"/>
    <property type="match status" value="2"/>
</dbReference>
<dbReference type="SUPFAM" id="SSF116726">
    <property type="entry name" value="TrkA C-terminal domain-like"/>
    <property type="match status" value="1"/>
</dbReference>
<dbReference type="PROSITE" id="PS51202">
    <property type="entry name" value="RCK_C"/>
    <property type="match status" value="1"/>
</dbReference>
<dbReference type="InterPro" id="IPR050721">
    <property type="entry name" value="Trk_Ktr_HKT_K-transport"/>
</dbReference>
<organism evidence="8">
    <name type="scientific">marine metagenome</name>
    <dbReference type="NCBI Taxonomy" id="408172"/>
    <lineage>
        <taxon>unclassified sequences</taxon>
        <taxon>metagenomes</taxon>
        <taxon>ecological metagenomes</taxon>
    </lineage>
</organism>
<feature type="domain" description="RCK N-terminal" evidence="6">
    <location>
        <begin position="1"/>
        <end position="124"/>
    </location>
</feature>
<name>A0A382M0Q7_9ZZZZ</name>
<accession>A0A382M0Q7</accession>
<feature type="domain" description="RCK C-terminal" evidence="7">
    <location>
        <begin position="144"/>
        <end position="229"/>
    </location>
</feature>
<gene>
    <name evidence="8" type="ORF">METZ01_LOCUS295290</name>
</gene>
<evidence type="ECO:0000259" key="7">
    <source>
        <dbReference type="PROSITE" id="PS51202"/>
    </source>
</evidence>
<keyword evidence="5" id="KW-0406">Ion transport</keyword>
<dbReference type="EMBL" id="UINC01090466">
    <property type="protein sequence ID" value="SVC42436.1"/>
    <property type="molecule type" value="Genomic_DNA"/>
</dbReference>
<dbReference type="Gene3D" id="3.30.70.1450">
    <property type="entry name" value="Regulator of K+ conductance, C-terminal domain"/>
    <property type="match status" value="1"/>
</dbReference>
<keyword evidence="4" id="KW-0520">NAD</keyword>
<dbReference type="PROSITE" id="PS51201">
    <property type="entry name" value="RCK_N"/>
    <property type="match status" value="2"/>
</dbReference>
<dbReference type="NCBIfam" id="NF007031">
    <property type="entry name" value="PRK09496.1-2"/>
    <property type="match status" value="1"/>
</dbReference>
<proteinExistence type="predicted"/>
<keyword evidence="2" id="KW-0633">Potassium transport</keyword>
<dbReference type="InterPro" id="IPR036291">
    <property type="entry name" value="NAD(P)-bd_dom_sf"/>
</dbReference>
<evidence type="ECO:0000256" key="4">
    <source>
        <dbReference type="ARBA" id="ARBA00023027"/>
    </source>
</evidence>
<evidence type="ECO:0000313" key="8">
    <source>
        <dbReference type="EMBL" id="SVC42436.1"/>
    </source>
</evidence>
<evidence type="ECO:0008006" key="9">
    <source>
        <dbReference type="Google" id="ProtNLM"/>
    </source>
</evidence>
<feature type="domain" description="RCK N-terminal" evidence="6">
    <location>
        <begin position="233"/>
        <end position="300"/>
    </location>
</feature>
<protein>
    <recommendedName>
        <fullName evidence="9">Trk system potassium uptake protein TrkA</fullName>
    </recommendedName>
</protein>
<dbReference type="InterPro" id="IPR006037">
    <property type="entry name" value="RCK_C"/>
</dbReference>
<dbReference type="InterPro" id="IPR003148">
    <property type="entry name" value="RCK_N"/>
</dbReference>
<dbReference type="AlphaFoldDB" id="A0A382M0Q7"/>
<evidence type="ECO:0000259" key="6">
    <source>
        <dbReference type="PROSITE" id="PS51201"/>
    </source>
</evidence>
<reference evidence="8" key="1">
    <citation type="submission" date="2018-05" db="EMBL/GenBank/DDBJ databases">
        <authorList>
            <person name="Lanie J.A."/>
            <person name="Ng W.-L."/>
            <person name="Kazmierczak K.M."/>
            <person name="Andrzejewski T.M."/>
            <person name="Davidsen T.M."/>
            <person name="Wayne K.J."/>
            <person name="Tettelin H."/>
            <person name="Glass J.I."/>
            <person name="Rusch D."/>
            <person name="Podicherti R."/>
            <person name="Tsui H.-C.T."/>
            <person name="Winkler M.E."/>
        </authorList>
    </citation>
    <scope>NUCLEOTIDE SEQUENCE</scope>
</reference>
<feature type="non-terminal residue" evidence="8">
    <location>
        <position position="300"/>
    </location>
</feature>
<dbReference type="GO" id="GO:0005886">
    <property type="term" value="C:plasma membrane"/>
    <property type="evidence" value="ECO:0007669"/>
    <property type="project" value="InterPro"/>
</dbReference>
<dbReference type="SUPFAM" id="SSF51735">
    <property type="entry name" value="NAD(P)-binding Rossmann-fold domains"/>
    <property type="match status" value="2"/>
</dbReference>
<dbReference type="PANTHER" id="PTHR43833">
    <property type="entry name" value="POTASSIUM CHANNEL PROTEIN 2-RELATED-RELATED"/>
    <property type="match status" value="1"/>
</dbReference>